<evidence type="ECO:0000256" key="3">
    <source>
        <dbReference type="ARBA" id="ARBA00023239"/>
    </source>
</evidence>
<accession>Q0W1A7</accession>
<dbReference type="CDD" id="cd03416">
    <property type="entry name" value="CbiX_SirB_N"/>
    <property type="match status" value="1"/>
</dbReference>
<dbReference type="PANTHER" id="PTHR33542:SF3">
    <property type="entry name" value="SIROHYDROCHLORIN FERROCHELATASE, CHLOROPLASTIC"/>
    <property type="match status" value="1"/>
</dbReference>
<dbReference type="GO" id="GO:0046872">
    <property type="term" value="F:metal ion binding"/>
    <property type="evidence" value="ECO:0007669"/>
    <property type="project" value="UniProtKB-KW"/>
</dbReference>
<evidence type="ECO:0000256" key="4">
    <source>
        <dbReference type="ARBA" id="ARBA00023285"/>
    </source>
</evidence>
<dbReference type="GO" id="GO:0016829">
    <property type="term" value="F:lyase activity"/>
    <property type="evidence" value="ECO:0007669"/>
    <property type="project" value="UniProtKB-KW"/>
</dbReference>
<dbReference type="Proteomes" id="UP000000663">
    <property type="component" value="Chromosome"/>
</dbReference>
<evidence type="ECO:0000313" key="6">
    <source>
        <dbReference type="EMBL" id="CAJ37836.1"/>
    </source>
</evidence>
<dbReference type="Gene3D" id="3.40.50.1400">
    <property type="match status" value="2"/>
</dbReference>
<dbReference type="EMBL" id="AM114193">
    <property type="protein sequence ID" value="CAJ37836.1"/>
    <property type="molecule type" value="Genomic_DNA"/>
</dbReference>
<name>Q0W1A7_METAR</name>
<dbReference type="STRING" id="351160.RRC53"/>
<dbReference type="SUPFAM" id="SSF53800">
    <property type="entry name" value="Chelatase"/>
    <property type="match status" value="1"/>
</dbReference>
<keyword evidence="1" id="KW-0169">Cobalamin biosynthesis</keyword>
<keyword evidence="7" id="KW-1185">Reference proteome</keyword>
<dbReference type="eggNOG" id="arCOG02246">
    <property type="taxonomic scope" value="Archaea"/>
</dbReference>
<dbReference type="GO" id="GO:0009236">
    <property type="term" value="P:cobalamin biosynthetic process"/>
    <property type="evidence" value="ECO:0007669"/>
    <property type="project" value="UniProtKB-KW"/>
</dbReference>
<keyword evidence="2" id="KW-0479">Metal-binding</keyword>
<dbReference type="InterPro" id="IPR002762">
    <property type="entry name" value="CbiX-like"/>
</dbReference>
<dbReference type="Pfam" id="PF01903">
    <property type="entry name" value="CbiX"/>
    <property type="match status" value="2"/>
</dbReference>
<keyword evidence="3" id="KW-0456">Lyase</keyword>
<reference evidence="6 7" key="1">
    <citation type="journal article" date="2006" name="Science">
        <title>Genome of rice cluster I archaea -- the key methane producers in the rice rhizosphere.</title>
        <authorList>
            <person name="Erkel C."/>
            <person name="Kube M."/>
            <person name="Reinhardt R."/>
            <person name="Liesack W."/>
        </authorList>
    </citation>
    <scope>NUCLEOTIDE SEQUENCE [LARGE SCALE GENOMIC DNA]</scope>
    <source>
        <strain evidence="7">DSM 22066 / NBRC 105507 / MRE50</strain>
    </source>
</reference>
<sequence>MEHLSEESRKLTHTHENDPHGADTEKLASVIRAAGYDVEVGYLDFSLPTIADAVVALTARGHKKLVFACAPGLMMRSSHSLLDVPEVLREIKEKNPGLEMLYAMPGMPFELIARAFVKKVNAASGAPSDKEQVNLKAIHPGTGVVLIAHGDVPHDFIVRNAGVMADAETHAHRWSEMVKDWPRSEENDPNYYDTIVLKVKLREMFWPVTVEVGYLEFASPDIDEAFGKLLAAGARKIVFCGGTGFFDRSSHTLIDIPEAIEKLKARHPDIEMVYAYPDVDLVMSELARAVVFKIEQAINGQVLPL</sequence>
<proteinExistence type="predicted"/>
<dbReference type="KEGG" id="rci:RRC53"/>
<gene>
    <name evidence="6" type="ORF">RRC53</name>
</gene>
<keyword evidence="4" id="KW-0170">Cobalt</keyword>
<dbReference type="PANTHER" id="PTHR33542">
    <property type="entry name" value="SIROHYDROCHLORIN FERROCHELATASE, CHLOROPLASTIC"/>
    <property type="match status" value="1"/>
</dbReference>
<dbReference type="InterPro" id="IPR050963">
    <property type="entry name" value="Sirohydro_Cobaltochel/CbiX"/>
</dbReference>
<evidence type="ECO:0000256" key="1">
    <source>
        <dbReference type="ARBA" id="ARBA00022573"/>
    </source>
</evidence>
<feature type="region of interest" description="Disordered" evidence="5">
    <location>
        <begin position="1"/>
        <end position="23"/>
    </location>
</feature>
<dbReference type="AlphaFoldDB" id="Q0W1A7"/>
<evidence type="ECO:0000256" key="5">
    <source>
        <dbReference type="SAM" id="MobiDB-lite"/>
    </source>
</evidence>
<organism evidence="6 7">
    <name type="scientific">Methanocella arvoryzae (strain DSM 22066 / NBRC 105507 / MRE50)</name>
    <dbReference type="NCBI Taxonomy" id="351160"/>
    <lineage>
        <taxon>Archaea</taxon>
        <taxon>Methanobacteriati</taxon>
        <taxon>Methanobacteriota</taxon>
        <taxon>Stenosarchaea group</taxon>
        <taxon>Methanomicrobia</taxon>
        <taxon>Methanocellales</taxon>
        <taxon>Methanocellaceae</taxon>
        <taxon>Methanocella</taxon>
    </lineage>
</organism>
<evidence type="ECO:0000256" key="2">
    <source>
        <dbReference type="ARBA" id="ARBA00022723"/>
    </source>
</evidence>
<evidence type="ECO:0000313" key="7">
    <source>
        <dbReference type="Proteomes" id="UP000000663"/>
    </source>
</evidence>
<protein>
    <submittedName>
        <fullName evidence="6">Predicted cobalamin biosynthesis protein (CbiX-like)</fullName>
    </submittedName>
</protein>